<dbReference type="GeneID" id="3294395"/>
<keyword evidence="1" id="KW-0540">Nuclease</keyword>
<accession>Q58MJ1</accession>
<dbReference type="EMBL" id="AY939844">
    <property type="protein sequence ID" value="AAX44541.1"/>
    <property type="molecule type" value="Genomic_DNA"/>
</dbReference>
<organism evidence="1 3">
    <name type="scientific">Prochlorococcus phage P-SSM2</name>
    <dbReference type="NCBI Taxonomy" id="268746"/>
    <lineage>
        <taxon>Viruses</taxon>
        <taxon>Duplodnaviria</taxon>
        <taxon>Heunggongvirae</taxon>
        <taxon>Uroviricota</taxon>
        <taxon>Caudoviricetes</taxon>
        <taxon>Pantevenvirales</taxon>
        <taxon>Kyanoviridae</taxon>
        <taxon>Salacisavirus</taxon>
        <taxon>Salacisavirus pssm2</taxon>
    </lineage>
</organism>
<dbReference type="Proteomes" id="UP000013923">
    <property type="component" value="Genome"/>
</dbReference>
<proteinExistence type="predicted"/>
<evidence type="ECO:0000313" key="1">
    <source>
        <dbReference type="EMBL" id="AAX44541.1"/>
    </source>
</evidence>
<dbReference type="Proteomes" id="UP000000991">
    <property type="component" value="Segment"/>
</dbReference>
<evidence type="ECO:0000313" key="3">
    <source>
        <dbReference type="Proteomes" id="UP000000991"/>
    </source>
</evidence>
<keyword evidence="3" id="KW-1185">Reference proteome</keyword>
<name>Q58MJ1_BPPRM</name>
<organismHost>
    <name type="scientific">Prochlorococcus</name>
    <dbReference type="NCBI Taxonomy" id="1218"/>
</organismHost>
<keyword evidence="1" id="KW-0255">Endonuclease</keyword>
<reference evidence="1 3" key="3">
    <citation type="journal article" date="2010" name="Environ. Microbiol.">
        <title>Genomic analysis of oceanic cyanobacterial myoviruses compared with T4-like myoviruses from diverse hosts and environments.</title>
        <authorList>
            <person name="Sullivan M.B."/>
            <person name="Huang K.H."/>
            <person name="Ignacio-Espinoza J.C."/>
            <person name="Berlin A.M."/>
            <person name="Kelly L."/>
            <person name="Weigele P.R."/>
            <person name="DeFrancesco A.S."/>
            <person name="Kern S.E."/>
            <person name="Thompson L.R."/>
            <person name="Young S."/>
            <person name="Yandava C."/>
            <person name="Fu R."/>
            <person name="Krastins B."/>
            <person name="Chase M."/>
            <person name="Sarracino D."/>
            <person name="Osburne M.S."/>
            <person name="Henn M.R."/>
            <person name="Chisholm S.W."/>
        </authorList>
    </citation>
    <scope>NUCLEOTIDE SEQUENCE [LARGE SCALE GENOMIC DNA]</scope>
</reference>
<protein>
    <submittedName>
        <fullName evidence="1">DNA endonuclease V</fullName>
    </submittedName>
</protein>
<dbReference type="RefSeq" id="YP_214395.1">
    <property type="nucleotide sequence ID" value="NC_006883.2"/>
</dbReference>
<sequence length="189" mass="22492">MNMNSFITKLKNPKTKEYNILKKEILSMHFPWNYRESTNPVDNIDSNEFTPNPVYQHTIVAGADVNPEFLIPVVESQYAEPMFCIIRQILDYNRIEYTQIHRCVVNQLHYWDGKPSPPHLDHHTFFHRNCLIYLNSFDKGEISLYDENCELMESYKPYEDDIVIFDGYNHSVNQCEPMQRRVVIVFTYS</sequence>
<reference evidence="1 3" key="1">
    <citation type="journal article" date="2005" name="PLoS Biol.">
        <title>Three Prochlorococcus cyanophage genomes: signature features and ecological interpretations.</title>
        <authorList>
            <person name="Sullivan M.B."/>
            <person name="Coleman M.L."/>
            <person name="Weigele P."/>
            <person name="Rohwer F."/>
            <person name="Chisholm S.W."/>
        </authorList>
    </citation>
    <scope>NUCLEOTIDE SEQUENCE</scope>
</reference>
<gene>
    <name evidence="1" type="primary">denV</name>
    <name evidence="2" type="ORF">PCMG_00166</name>
    <name evidence="1" type="ORF">PSSM2_163</name>
</gene>
<evidence type="ECO:0000313" key="4">
    <source>
        <dbReference type="Proteomes" id="UP000013923"/>
    </source>
</evidence>
<dbReference type="GO" id="GO:0004519">
    <property type="term" value="F:endonuclease activity"/>
    <property type="evidence" value="ECO:0007669"/>
    <property type="project" value="UniProtKB-KW"/>
</dbReference>
<dbReference type="KEGG" id="vg:3294395"/>
<evidence type="ECO:0000313" key="2">
    <source>
        <dbReference type="EMBL" id="ACY76042.1"/>
    </source>
</evidence>
<dbReference type="OrthoDB" id="18358at10239"/>
<reference evidence="2 4" key="2">
    <citation type="submission" date="2009-10" db="EMBL/GenBank/DDBJ databases">
        <title>The Genome Sequence of Prochlorococcus phage P-SSM2.</title>
        <authorList>
            <consortium name="The Broad Institute Genome Sequencing Platform"/>
            <person name="Henn M.R."/>
            <person name="Sullivan M.S."/>
            <person name="Osburne M.S."/>
            <person name="Levin J."/>
            <person name="Malboeuf C."/>
            <person name="Casali M."/>
            <person name="Russ C."/>
            <person name="Lennon N."/>
            <person name="Chapman S.B."/>
            <person name="Erlich R."/>
            <person name="Young S.K."/>
            <person name="Koehrsen M."/>
            <person name="Yandava C."/>
            <person name="Zeng Q."/>
            <person name="Alvarado L."/>
            <person name="Anderson S."/>
            <person name="Berlin A."/>
            <person name="Borenstein D."/>
            <person name="Chen Z."/>
            <person name="Engels R."/>
            <person name="Freedman E."/>
            <person name="Gellesch M."/>
            <person name="Goldberg J."/>
            <person name="Green L."/>
            <person name="Griggs A."/>
            <person name="Gujja S."/>
            <person name="Heilman E.R."/>
            <person name="Heiman D."/>
            <person name="Hepburn T."/>
            <person name="Howarth C."/>
            <person name="Jen D."/>
            <person name="Larson L."/>
            <person name="Lewis B."/>
            <person name="Mehta T."/>
            <person name="Park D."/>
            <person name="Pearson M."/>
            <person name="Richards J."/>
            <person name="Rizzolo K."/>
            <person name="Roberts A."/>
            <person name="Ryan E."/>
            <person name="Saif S."/>
            <person name="Shea T."/>
            <person name="Shenoy N."/>
            <person name="Sisk P."/>
            <person name="Stolte C."/>
            <person name="Sykes S."/>
            <person name="Walk T."/>
            <person name="White J."/>
            <person name="Yu Q."/>
            <person name="Coleman M.L."/>
            <person name="Huang K.H."/>
            <person name="Weigele P.R."/>
            <person name="DeFrancesco A.S."/>
            <person name="Kern S.E."/>
            <person name="Thompson L.R."/>
            <person name="Fu R."/>
            <person name="Hombeck B."/>
            <person name="Chisholm S.W."/>
            <person name="Haas B."/>
            <person name="Nusbaum C."/>
            <person name="Birren B."/>
        </authorList>
    </citation>
    <scope>NUCLEOTIDE SEQUENCE [LARGE SCALE GENOMIC DNA]</scope>
    <source>
        <strain evidence="2">P-SSM2</strain>
    </source>
</reference>
<dbReference type="EMBL" id="GU071092">
    <property type="protein sequence ID" value="ACY76042.1"/>
    <property type="molecule type" value="Genomic_DNA"/>
</dbReference>
<keyword evidence="1" id="KW-0378">Hydrolase</keyword>